<dbReference type="Proteomes" id="UP000316270">
    <property type="component" value="Chromosome 13"/>
</dbReference>
<proteinExistence type="predicted"/>
<feature type="transmembrane region" description="Helical" evidence="1">
    <location>
        <begin position="60"/>
        <end position="85"/>
    </location>
</feature>
<reference evidence="2 3" key="1">
    <citation type="submission" date="2019-07" db="EMBL/GenBank/DDBJ databases">
        <title>Finished genome of Venturia effusa.</title>
        <authorList>
            <person name="Young C.A."/>
            <person name="Cox M.P."/>
            <person name="Ganley A.R.D."/>
            <person name="David W.J."/>
        </authorList>
    </citation>
    <scope>NUCLEOTIDE SEQUENCE [LARGE SCALE GENOMIC DNA]</scope>
    <source>
        <strain evidence="3">albino</strain>
    </source>
</reference>
<organism evidence="2 3">
    <name type="scientific">Venturia effusa</name>
    <dbReference type="NCBI Taxonomy" id="50376"/>
    <lineage>
        <taxon>Eukaryota</taxon>
        <taxon>Fungi</taxon>
        <taxon>Dikarya</taxon>
        <taxon>Ascomycota</taxon>
        <taxon>Pezizomycotina</taxon>
        <taxon>Dothideomycetes</taxon>
        <taxon>Pleosporomycetidae</taxon>
        <taxon>Venturiales</taxon>
        <taxon>Venturiaceae</taxon>
        <taxon>Venturia</taxon>
    </lineage>
</organism>
<gene>
    <name evidence="2" type="ORF">FKW77_006574</name>
</gene>
<protein>
    <submittedName>
        <fullName evidence="2">Uncharacterized protein</fullName>
    </submittedName>
</protein>
<name>A0A517LIY7_9PEZI</name>
<dbReference type="EMBL" id="CP042197">
    <property type="protein sequence ID" value="QDS75612.1"/>
    <property type="molecule type" value="Genomic_DNA"/>
</dbReference>
<evidence type="ECO:0000313" key="3">
    <source>
        <dbReference type="Proteomes" id="UP000316270"/>
    </source>
</evidence>
<evidence type="ECO:0000313" key="2">
    <source>
        <dbReference type="EMBL" id="QDS75612.1"/>
    </source>
</evidence>
<sequence length="101" mass="11016">MALTTAISDFIKSIFELFASFFQTLFALIQTILMTVYNFFASVLQLGADSMKGVFDIFGGVANFLISNALLIGLIAAGGYGYLVYQKRQGNTVQVQGKKLN</sequence>
<dbReference type="OrthoDB" id="2561686at2759"/>
<dbReference type="AlphaFoldDB" id="A0A517LIY7"/>
<keyword evidence="3" id="KW-1185">Reference proteome</keyword>
<feature type="transmembrane region" description="Helical" evidence="1">
    <location>
        <begin position="21"/>
        <end position="40"/>
    </location>
</feature>
<dbReference type="STRING" id="50376.A0A517LIY7"/>
<keyword evidence="1" id="KW-0812">Transmembrane</keyword>
<keyword evidence="1" id="KW-0472">Membrane</keyword>
<accession>A0A517LIY7</accession>
<evidence type="ECO:0000256" key="1">
    <source>
        <dbReference type="SAM" id="Phobius"/>
    </source>
</evidence>
<keyword evidence="1" id="KW-1133">Transmembrane helix</keyword>